<reference evidence="1" key="1">
    <citation type="submission" date="2020-08" db="EMBL/GenBank/DDBJ databases">
        <title>Multicomponent nature underlies the extraordinary mechanical properties of spider dragline silk.</title>
        <authorList>
            <person name="Kono N."/>
            <person name="Nakamura H."/>
            <person name="Mori M."/>
            <person name="Yoshida Y."/>
            <person name="Ohtoshi R."/>
            <person name="Malay A.D."/>
            <person name="Moran D.A.P."/>
            <person name="Tomita M."/>
            <person name="Numata K."/>
            <person name="Arakawa K."/>
        </authorList>
    </citation>
    <scope>NUCLEOTIDE SEQUENCE</scope>
</reference>
<evidence type="ECO:0000313" key="1">
    <source>
        <dbReference type="EMBL" id="GFT82164.1"/>
    </source>
</evidence>
<protein>
    <submittedName>
        <fullName evidence="1">Uncharacterized protein</fullName>
    </submittedName>
</protein>
<name>A0A8X6PSM6_NEPPI</name>
<sequence>MTLGGNGLMYSLVFSCALTNALLIVDGLSGLLGASPLSPSGAPEKRSLSSDFEAVWFSFSCSRFCLQKILDFGFAVLFIVPSRRGTFLVPTRTYTIRFYLCGLF</sequence>
<comment type="caution">
    <text evidence="1">The sequence shown here is derived from an EMBL/GenBank/DDBJ whole genome shotgun (WGS) entry which is preliminary data.</text>
</comment>
<keyword evidence="2" id="KW-1185">Reference proteome</keyword>
<evidence type="ECO:0000313" key="2">
    <source>
        <dbReference type="Proteomes" id="UP000887013"/>
    </source>
</evidence>
<dbReference type="AlphaFoldDB" id="A0A8X6PSM6"/>
<gene>
    <name evidence="1" type="ORF">NPIL_125671</name>
</gene>
<dbReference type="EMBL" id="BMAW01072271">
    <property type="protein sequence ID" value="GFT82164.1"/>
    <property type="molecule type" value="Genomic_DNA"/>
</dbReference>
<organism evidence="1 2">
    <name type="scientific">Nephila pilipes</name>
    <name type="common">Giant wood spider</name>
    <name type="synonym">Nephila maculata</name>
    <dbReference type="NCBI Taxonomy" id="299642"/>
    <lineage>
        <taxon>Eukaryota</taxon>
        <taxon>Metazoa</taxon>
        <taxon>Ecdysozoa</taxon>
        <taxon>Arthropoda</taxon>
        <taxon>Chelicerata</taxon>
        <taxon>Arachnida</taxon>
        <taxon>Araneae</taxon>
        <taxon>Araneomorphae</taxon>
        <taxon>Entelegynae</taxon>
        <taxon>Araneoidea</taxon>
        <taxon>Nephilidae</taxon>
        <taxon>Nephila</taxon>
    </lineage>
</organism>
<accession>A0A8X6PSM6</accession>
<dbReference type="Proteomes" id="UP000887013">
    <property type="component" value="Unassembled WGS sequence"/>
</dbReference>
<proteinExistence type="predicted"/>